<evidence type="ECO:0000313" key="10">
    <source>
        <dbReference type="Proteomes" id="UP001597156"/>
    </source>
</evidence>
<keyword evidence="4 7" id="KW-0289">Folate biosynthesis</keyword>
<dbReference type="RefSeq" id="WP_121979514.1">
    <property type="nucleotide sequence ID" value="NZ_JBHTLH010000010.1"/>
</dbReference>
<gene>
    <name evidence="9" type="primary">folB</name>
    <name evidence="9" type="ORF">ACFQ22_04060</name>
</gene>
<evidence type="ECO:0000256" key="2">
    <source>
        <dbReference type="ARBA" id="ARBA00005013"/>
    </source>
</evidence>
<comment type="similarity">
    <text evidence="3 7">Belongs to the DHNA family.</text>
</comment>
<dbReference type="Gene3D" id="3.30.1130.10">
    <property type="match status" value="1"/>
</dbReference>
<accession>A0ABW3PCU3</accession>
<keyword evidence="10" id="KW-1185">Reference proteome</keyword>
<dbReference type="GO" id="GO:0004150">
    <property type="term" value="F:dihydroneopterin aldolase activity"/>
    <property type="evidence" value="ECO:0007669"/>
    <property type="project" value="UniProtKB-EC"/>
</dbReference>
<dbReference type="SMART" id="SM00905">
    <property type="entry name" value="FolB"/>
    <property type="match status" value="1"/>
</dbReference>
<organism evidence="9 10">
    <name type="scientific">Lentilactobacillus raoultii</name>
    <dbReference type="NCBI Taxonomy" id="1987503"/>
    <lineage>
        <taxon>Bacteria</taxon>
        <taxon>Bacillati</taxon>
        <taxon>Bacillota</taxon>
        <taxon>Bacilli</taxon>
        <taxon>Lactobacillales</taxon>
        <taxon>Lactobacillaceae</taxon>
        <taxon>Lentilactobacillus</taxon>
    </lineage>
</organism>
<dbReference type="EMBL" id="JBHTLH010000010">
    <property type="protein sequence ID" value="MFD1124534.1"/>
    <property type="molecule type" value="Genomic_DNA"/>
</dbReference>
<dbReference type="NCBIfam" id="TIGR00525">
    <property type="entry name" value="folB"/>
    <property type="match status" value="1"/>
</dbReference>
<evidence type="ECO:0000313" key="9">
    <source>
        <dbReference type="EMBL" id="MFD1124534.1"/>
    </source>
</evidence>
<name>A0ABW3PCU3_9LACO</name>
<dbReference type="InterPro" id="IPR043133">
    <property type="entry name" value="GTP-CH-I_C/QueF"/>
</dbReference>
<dbReference type="SUPFAM" id="SSF55620">
    <property type="entry name" value="Tetrahydrobiopterin biosynthesis enzymes-like"/>
    <property type="match status" value="1"/>
</dbReference>
<dbReference type="NCBIfam" id="TIGR00526">
    <property type="entry name" value="folB_dom"/>
    <property type="match status" value="1"/>
</dbReference>
<dbReference type="InterPro" id="IPR006156">
    <property type="entry name" value="Dihydroneopterin_aldolase"/>
</dbReference>
<feature type="domain" description="Dihydroneopterin aldolase/epimerase" evidence="8">
    <location>
        <begin position="5"/>
        <end position="116"/>
    </location>
</feature>
<proteinExistence type="inferred from homology"/>
<dbReference type="Proteomes" id="UP001597156">
    <property type="component" value="Unassembled WGS sequence"/>
</dbReference>
<evidence type="ECO:0000256" key="7">
    <source>
        <dbReference type="RuleBase" id="RU362079"/>
    </source>
</evidence>
<evidence type="ECO:0000256" key="5">
    <source>
        <dbReference type="ARBA" id="ARBA00023239"/>
    </source>
</evidence>
<protein>
    <recommendedName>
        <fullName evidence="7">7,8-dihydroneopterin aldolase</fullName>
        <ecNumber evidence="7">4.1.2.25</ecNumber>
    </recommendedName>
</protein>
<comment type="catalytic activity">
    <reaction evidence="1 7">
        <text>7,8-dihydroneopterin = 6-hydroxymethyl-7,8-dihydropterin + glycolaldehyde</text>
        <dbReference type="Rhea" id="RHEA:10540"/>
        <dbReference type="ChEBI" id="CHEBI:17001"/>
        <dbReference type="ChEBI" id="CHEBI:17071"/>
        <dbReference type="ChEBI" id="CHEBI:44841"/>
        <dbReference type="EC" id="4.1.2.25"/>
    </reaction>
</comment>
<dbReference type="EC" id="4.1.2.25" evidence="7"/>
<dbReference type="Pfam" id="PF02152">
    <property type="entry name" value="FolB"/>
    <property type="match status" value="1"/>
</dbReference>
<reference evidence="10" key="1">
    <citation type="journal article" date="2019" name="Int. J. Syst. Evol. Microbiol.">
        <title>The Global Catalogue of Microorganisms (GCM) 10K type strain sequencing project: providing services to taxonomists for standard genome sequencing and annotation.</title>
        <authorList>
            <consortium name="The Broad Institute Genomics Platform"/>
            <consortium name="The Broad Institute Genome Sequencing Center for Infectious Disease"/>
            <person name="Wu L."/>
            <person name="Ma J."/>
        </authorList>
    </citation>
    <scope>NUCLEOTIDE SEQUENCE [LARGE SCALE GENOMIC DNA]</scope>
    <source>
        <strain evidence="10">CCUG 71848</strain>
    </source>
</reference>
<sequence length="117" mass="13461">MSYKIRIQNMQFHGHIGVYSEEKKIGQTIQIDLEVAVDATPMDDQLSSTVSYGEFYPMIQKIIEQNHVNLIETLAQKIINAIKQLDQRIQTVTVRVRKLNLPVDGVFDNVEIEMKQS</sequence>
<dbReference type="InterPro" id="IPR006157">
    <property type="entry name" value="FolB_dom"/>
</dbReference>
<keyword evidence="5 7" id="KW-0456">Lyase</keyword>
<dbReference type="PANTHER" id="PTHR42844:SF1">
    <property type="entry name" value="DIHYDRONEOPTERIN ALDOLASE 1-RELATED"/>
    <property type="match status" value="1"/>
</dbReference>
<evidence type="ECO:0000259" key="8">
    <source>
        <dbReference type="SMART" id="SM00905"/>
    </source>
</evidence>
<dbReference type="PANTHER" id="PTHR42844">
    <property type="entry name" value="DIHYDRONEOPTERIN ALDOLASE 1-RELATED"/>
    <property type="match status" value="1"/>
</dbReference>
<evidence type="ECO:0000256" key="6">
    <source>
        <dbReference type="ARBA" id="ARBA00037702"/>
    </source>
</evidence>
<evidence type="ECO:0000256" key="4">
    <source>
        <dbReference type="ARBA" id="ARBA00022909"/>
    </source>
</evidence>
<evidence type="ECO:0000256" key="3">
    <source>
        <dbReference type="ARBA" id="ARBA00005708"/>
    </source>
</evidence>
<comment type="caution">
    <text evidence="9">The sequence shown here is derived from an EMBL/GenBank/DDBJ whole genome shotgun (WGS) entry which is preliminary data.</text>
</comment>
<comment type="function">
    <text evidence="6 7">Catalyzes the conversion of 7,8-dihydroneopterin to 6-hydroxymethyl-7,8-dihydropterin.</text>
</comment>
<comment type="pathway">
    <text evidence="2 7">Cofactor biosynthesis; tetrahydrofolate biosynthesis; 2-amino-4-hydroxy-6-hydroxymethyl-7,8-dihydropteridine diphosphate from 7,8-dihydroneopterin triphosphate: step 3/4.</text>
</comment>
<evidence type="ECO:0000256" key="1">
    <source>
        <dbReference type="ARBA" id="ARBA00001353"/>
    </source>
</evidence>